<keyword evidence="2" id="KW-1133">Transmembrane helix</keyword>
<dbReference type="EMBL" id="KZ613803">
    <property type="protein sequence ID" value="PMD59968.1"/>
    <property type="molecule type" value="Genomic_DNA"/>
</dbReference>
<proteinExistence type="predicted"/>
<keyword evidence="5" id="KW-1185">Reference proteome</keyword>
<dbReference type="GeneID" id="36591189"/>
<feature type="region of interest" description="Disordered" evidence="1">
    <location>
        <begin position="232"/>
        <end position="254"/>
    </location>
</feature>
<keyword evidence="2" id="KW-0812">Transmembrane</keyword>
<feature type="transmembrane region" description="Helical" evidence="2">
    <location>
        <begin position="203"/>
        <end position="225"/>
    </location>
</feature>
<dbReference type="AlphaFoldDB" id="A0A2J6TAE1"/>
<evidence type="ECO:0000256" key="2">
    <source>
        <dbReference type="SAM" id="Phobius"/>
    </source>
</evidence>
<accession>A0A2J6TAE1</accession>
<gene>
    <name evidence="4" type="ORF">K444DRAFT_629821</name>
</gene>
<dbReference type="OrthoDB" id="3536811at2759"/>
<evidence type="ECO:0000313" key="5">
    <source>
        <dbReference type="Proteomes" id="UP000235371"/>
    </source>
</evidence>
<sequence length="283" mass="30398">MAPHLFCQLLIIPHATVFARTGSTSHFINPPEEKIPDQDANINSVYRVGDIVNIAWSTSEGLVNLIINQDNSSLTELDYLPNSVALTQQSYSWKVTIDGSDGGSKFDIAKDNQFNFQLFKINGTKPVAFSTFFNITNSTVDQYGSAISTSRAPATLAASSPRSSGTNASTTTALPSFASSSARATSELPPVQLQDSSSSTTRVPLGAVLGVGVFICVVAALVAYFRLRQKPAQRGSHPSNDLAPQHSSRPYNELHEYPPGYWKAVTALNSSTRSTVQAVELPS</sequence>
<organism evidence="4 5">
    <name type="scientific">Hyaloscypha bicolor E</name>
    <dbReference type="NCBI Taxonomy" id="1095630"/>
    <lineage>
        <taxon>Eukaryota</taxon>
        <taxon>Fungi</taxon>
        <taxon>Dikarya</taxon>
        <taxon>Ascomycota</taxon>
        <taxon>Pezizomycotina</taxon>
        <taxon>Leotiomycetes</taxon>
        <taxon>Helotiales</taxon>
        <taxon>Hyaloscyphaceae</taxon>
        <taxon>Hyaloscypha</taxon>
        <taxon>Hyaloscypha bicolor</taxon>
    </lineage>
</organism>
<dbReference type="InParanoid" id="A0A2J6TAE1"/>
<evidence type="ECO:0008006" key="6">
    <source>
        <dbReference type="Google" id="ProtNLM"/>
    </source>
</evidence>
<feature type="signal peptide" evidence="3">
    <location>
        <begin position="1"/>
        <end position="19"/>
    </location>
</feature>
<dbReference type="RefSeq" id="XP_024736872.1">
    <property type="nucleotide sequence ID" value="XM_024883112.1"/>
</dbReference>
<keyword evidence="3" id="KW-0732">Signal</keyword>
<keyword evidence="2" id="KW-0472">Membrane</keyword>
<name>A0A2J6TAE1_9HELO</name>
<protein>
    <recommendedName>
        <fullName evidence="6">Mid2 domain-containing protein</fullName>
    </recommendedName>
</protein>
<feature type="chain" id="PRO_5014397767" description="Mid2 domain-containing protein" evidence="3">
    <location>
        <begin position="20"/>
        <end position="283"/>
    </location>
</feature>
<reference evidence="4 5" key="1">
    <citation type="submission" date="2016-04" db="EMBL/GenBank/DDBJ databases">
        <title>A degradative enzymes factory behind the ericoid mycorrhizal symbiosis.</title>
        <authorList>
            <consortium name="DOE Joint Genome Institute"/>
            <person name="Martino E."/>
            <person name="Morin E."/>
            <person name="Grelet G."/>
            <person name="Kuo A."/>
            <person name="Kohler A."/>
            <person name="Daghino S."/>
            <person name="Barry K."/>
            <person name="Choi C."/>
            <person name="Cichocki N."/>
            <person name="Clum A."/>
            <person name="Copeland A."/>
            <person name="Hainaut M."/>
            <person name="Haridas S."/>
            <person name="Labutti K."/>
            <person name="Lindquist E."/>
            <person name="Lipzen A."/>
            <person name="Khouja H.-R."/>
            <person name="Murat C."/>
            <person name="Ohm R."/>
            <person name="Olson A."/>
            <person name="Spatafora J."/>
            <person name="Veneault-Fourrey C."/>
            <person name="Henrissat B."/>
            <person name="Grigoriev I."/>
            <person name="Martin F."/>
            <person name="Perotto S."/>
        </authorList>
    </citation>
    <scope>NUCLEOTIDE SEQUENCE [LARGE SCALE GENOMIC DNA]</scope>
    <source>
        <strain evidence="4 5">E</strain>
    </source>
</reference>
<dbReference type="Proteomes" id="UP000235371">
    <property type="component" value="Unassembled WGS sequence"/>
</dbReference>
<evidence type="ECO:0000313" key="4">
    <source>
        <dbReference type="EMBL" id="PMD59968.1"/>
    </source>
</evidence>
<evidence type="ECO:0000256" key="3">
    <source>
        <dbReference type="SAM" id="SignalP"/>
    </source>
</evidence>
<evidence type="ECO:0000256" key="1">
    <source>
        <dbReference type="SAM" id="MobiDB-lite"/>
    </source>
</evidence>